<feature type="chain" id="PRO_5021028090" description="DUF2946 domain-containing protein" evidence="2">
    <location>
        <begin position="39"/>
        <end position="135"/>
    </location>
</feature>
<dbReference type="KEGG" id="izh:FEM41_11145"/>
<feature type="signal peptide" evidence="2">
    <location>
        <begin position="1"/>
        <end position="38"/>
    </location>
</feature>
<keyword evidence="4" id="KW-1185">Reference proteome</keyword>
<sequence>MLQHIQSLFQPLIRRRFRIRAGFVVACWLLLNMQLALAAHHTPTPPSEINEPQSVTHTQMPGMQHAAPQKALCEKHCNPDSAQTSSPSLQLTALPVDATLLPVASHQTPCIEQALWHQPPVTGPPAEIRFCRFRE</sequence>
<organism evidence="3 4">
    <name type="scientific">Jejubacter calystegiae</name>
    <dbReference type="NCBI Taxonomy" id="2579935"/>
    <lineage>
        <taxon>Bacteria</taxon>
        <taxon>Pseudomonadati</taxon>
        <taxon>Pseudomonadota</taxon>
        <taxon>Gammaproteobacteria</taxon>
        <taxon>Enterobacterales</taxon>
        <taxon>Enterobacteriaceae</taxon>
        <taxon>Jejubacter</taxon>
    </lineage>
</organism>
<gene>
    <name evidence="3" type="ORF">FEM41_11145</name>
</gene>
<evidence type="ECO:0000256" key="2">
    <source>
        <dbReference type="SAM" id="SignalP"/>
    </source>
</evidence>
<feature type="region of interest" description="Disordered" evidence="1">
    <location>
        <begin position="42"/>
        <end position="71"/>
    </location>
</feature>
<name>A0A4P8YHI0_9ENTR</name>
<feature type="compositionally biased region" description="Polar residues" evidence="1">
    <location>
        <begin position="50"/>
        <end position="61"/>
    </location>
</feature>
<keyword evidence="2" id="KW-0732">Signal</keyword>
<evidence type="ECO:0000313" key="3">
    <source>
        <dbReference type="EMBL" id="QCT20165.1"/>
    </source>
</evidence>
<reference evidence="3 4" key="1">
    <citation type="submission" date="2019-05" db="EMBL/GenBank/DDBJ databases">
        <title>Complete genome sequence of Izhakiella calystegiae KSNA2, an endophyte isolated from beach morning glory (Calystegia soldanella).</title>
        <authorList>
            <person name="Jiang L."/>
            <person name="Jeong J.C."/>
            <person name="Kim C.Y."/>
            <person name="Kim D.H."/>
            <person name="Kim S.W."/>
            <person name="Lee j."/>
        </authorList>
    </citation>
    <scope>NUCLEOTIDE SEQUENCE [LARGE SCALE GENOMIC DNA]</scope>
    <source>
        <strain evidence="3 4">KSNA2</strain>
    </source>
</reference>
<proteinExistence type="predicted"/>
<dbReference type="EMBL" id="CP040428">
    <property type="protein sequence ID" value="QCT20165.1"/>
    <property type="molecule type" value="Genomic_DNA"/>
</dbReference>
<evidence type="ECO:0000313" key="4">
    <source>
        <dbReference type="Proteomes" id="UP000302163"/>
    </source>
</evidence>
<dbReference type="RefSeq" id="WP_138096041.1">
    <property type="nucleotide sequence ID" value="NZ_CP040428.1"/>
</dbReference>
<dbReference type="Proteomes" id="UP000302163">
    <property type="component" value="Chromosome"/>
</dbReference>
<dbReference type="OrthoDB" id="6470311at2"/>
<protein>
    <recommendedName>
        <fullName evidence="5">DUF2946 domain-containing protein</fullName>
    </recommendedName>
</protein>
<dbReference type="AlphaFoldDB" id="A0A4P8YHI0"/>
<evidence type="ECO:0008006" key="5">
    <source>
        <dbReference type="Google" id="ProtNLM"/>
    </source>
</evidence>
<accession>A0A4P8YHI0</accession>
<evidence type="ECO:0000256" key="1">
    <source>
        <dbReference type="SAM" id="MobiDB-lite"/>
    </source>
</evidence>